<name>A0A5N6RCZ5_9ROSI</name>
<proteinExistence type="predicted"/>
<evidence type="ECO:0000313" key="2">
    <source>
        <dbReference type="EMBL" id="KAE8075928.1"/>
    </source>
</evidence>
<reference evidence="2 3" key="1">
    <citation type="submission" date="2019-06" db="EMBL/GenBank/DDBJ databases">
        <title>A chromosomal-level reference genome of Carpinus fangiana (Coryloideae, Betulaceae).</title>
        <authorList>
            <person name="Yang X."/>
            <person name="Wang Z."/>
            <person name="Zhang L."/>
            <person name="Hao G."/>
            <person name="Liu J."/>
            <person name="Yang Y."/>
        </authorList>
    </citation>
    <scope>NUCLEOTIDE SEQUENCE [LARGE SCALE GENOMIC DNA]</scope>
    <source>
        <strain evidence="2">Cfa_2016G</strain>
        <tissue evidence="2">Leaf</tissue>
    </source>
</reference>
<feature type="region of interest" description="Disordered" evidence="1">
    <location>
        <begin position="1"/>
        <end position="39"/>
    </location>
</feature>
<keyword evidence="3" id="KW-1185">Reference proteome</keyword>
<dbReference type="Proteomes" id="UP000327013">
    <property type="component" value="Chromosome 6"/>
</dbReference>
<sequence length="91" mass="9943">MLMDLSFSRSLSPTGRDRNSGGASQSNGRQLFGEGTAKKIPQTPVDWEFVGMPDAVEEALVIFGEGGLGCFWREICRETETIDEGGTRTRT</sequence>
<dbReference type="EMBL" id="CM017326">
    <property type="protein sequence ID" value="KAE8075928.1"/>
    <property type="molecule type" value="Genomic_DNA"/>
</dbReference>
<organism evidence="2 3">
    <name type="scientific">Carpinus fangiana</name>
    <dbReference type="NCBI Taxonomy" id="176857"/>
    <lineage>
        <taxon>Eukaryota</taxon>
        <taxon>Viridiplantae</taxon>
        <taxon>Streptophyta</taxon>
        <taxon>Embryophyta</taxon>
        <taxon>Tracheophyta</taxon>
        <taxon>Spermatophyta</taxon>
        <taxon>Magnoliopsida</taxon>
        <taxon>eudicotyledons</taxon>
        <taxon>Gunneridae</taxon>
        <taxon>Pentapetalae</taxon>
        <taxon>rosids</taxon>
        <taxon>fabids</taxon>
        <taxon>Fagales</taxon>
        <taxon>Betulaceae</taxon>
        <taxon>Carpinus</taxon>
    </lineage>
</organism>
<dbReference type="AlphaFoldDB" id="A0A5N6RCZ5"/>
<evidence type="ECO:0000256" key="1">
    <source>
        <dbReference type="SAM" id="MobiDB-lite"/>
    </source>
</evidence>
<accession>A0A5N6RCZ5</accession>
<gene>
    <name evidence="2" type="ORF">FH972_014609</name>
</gene>
<protein>
    <submittedName>
        <fullName evidence="2">Uncharacterized protein</fullName>
    </submittedName>
</protein>
<evidence type="ECO:0000313" key="3">
    <source>
        <dbReference type="Proteomes" id="UP000327013"/>
    </source>
</evidence>